<dbReference type="AlphaFoldDB" id="F0X596"/>
<name>F0X596_CRYPV</name>
<dbReference type="EMBL" id="FX115664">
    <property type="protein sequence ID" value="BAJ77767.1"/>
    <property type="molecule type" value="mRNA"/>
</dbReference>
<proteinExistence type="evidence at transcript level"/>
<evidence type="ECO:0000313" key="1">
    <source>
        <dbReference type="EMBL" id="BAJ77767.1"/>
    </source>
</evidence>
<sequence length="31" mass="3700">MKAFLSVILIYIKIQIVRMFNNPSAYRLNNK</sequence>
<reference evidence="1" key="1">
    <citation type="submission" date="2011-02" db="EMBL/GenBank/DDBJ databases">
        <title>Construction and analysis of full-length cDNA library of Cryptosporidium parvum.</title>
        <authorList>
            <person name="Yamagishi J."/>
            <person name="Wakaguri H."/>
            <person name="Sugano S."/>
            <person name="Kawano S."/>
            <person name="Fujisaki K."/>
            <person name="Sugimoto C."/>
            <person name="Watanabe J."/>
            <person name="Suzuki Y."/>
            <person name="Kimata I."/>
            <person name="Xuan X."/>
        </authorList>
    </citation>
    <scope>NUCLEOTIDE SEQUENCE</scope>
    <source>
        <strain evidence="1">HNJ-1</strain>
    </source>
</reference>
<accession>F0X596</accession>
<protein>
    <submittedName>
        <fullName evidence="1">Uncharacterized protein</fullName>
    </submittedName>
</protein>
<organism evidence="1">
    <name type="scientific">Cryptosporidium parvum</name>
    <dbReference type="NCBI Taxonomy" id="5807"/>
    <lineage>
        <taxon>Eukaryota</taxon>
        <taxon>Sar</taxon>
        <taxon>Alveolata</taxon>
        <taxon>Apicomplexa</taxon>
        <taxon>Conoidasida</taxon>
        <taxon>Coccidia</taxon>
        <taxon>Eucoccidiorida</taxon>
        <taxon>Eimeriorina</taxon>
        <taxon>Cryptosporidiidae</taxon>
        <taxon>Cryptosporidium</taxon>
    </lineage>
</organism>